<reference evidence="7 8" key="1">
    <citation type="submission" date="2016-07" db="EMBL/GenBank/DDBJ databases">
        <title>Draft genome sequence of Methyloligella halotolerans C2T (VKM B-2706T=CCUG 61687T=DSM 25045T), a halotolerant polyhydroxybutyrate accumulating methylotroph.</title>
        <authorList>
            <person name="Vasilenko O.V."/>
            <person name="Doronina N.V."/>
            <person name="Poroshina M.N."/>
            <person name="Tarlachkov S.V."/>
            <person name="Trotsenko Y.A."/>
        </authorList>
    </citation>
    <scope>NUCLEOTIDE SEQUENCE [LARGE SCALE GENOMIC DNA]</scope>
    <source>
        <strain evidence="7 8">VKM B-2706</strain>
    </source>
</reference>
<name>A0A1E2S1N4_9HYPH</name>
<dbReference type="SUPFAM" id="SSF46565">
    <property type="entry name" value="Chaperone J-domain"/>
    <property type="match status" value="1"/>
</dbReference>
<dbReference type="EMBL" id="MASI01000001">
    <property type="protein sequence ID" value="ODA68354.1"/>
    <property type="molecule type" value="Genomic_DNA"/>
</dbReference>
<evidence type="ECO:0000256" key="2">
    <source>
        <dbReference type="ARBA" id="ARBA00022692"/>
    </source>
</evidence>
<evidence type="ECO:0000313" key="8">
    <source>
        <dbReference type="Proteomes" id="UP000095087"/>
    </source>
</evidence>
<proteinExistence type="inferred from homology"/>
<keyword evidence="3" id="KW-1133">Transmembrane helix</keyword>
<dbReference type="PATRIC" id="fig|1177755.3.peg.172"/>
<feature type="domain" description="J" evidence="6">
    <location>
        <begin position="146"/>
        <end position="198"/>
    </location>
</feature>
<keyword evidence="4" id="KW-0472">Membrane</keyword>
<dbReference type="SMART" id="SM00271">
    <property type="entry name" value="DnaJ"/>
    <property type="match status" value="1"/>
</dbReference>
<dbReference type="Proteomes" id="UP000095087">
    <property type="component" value="Unassembled WGS sequence"/>
</dbReference>
<keyword evidence="8" id="KW-1185">Reference proteome</keyword>
<evidence type="ECO:0000256" key="3">
    <source>
        <dbReference type="ARBA" id="ARBA00022989"/>
    </source>
</evidence>
<dbReference type="GO" id="GO:0016020">
    <property type="term" value="C:membrane"/>
    <property type="evidence" value="ECO:0007669"/>
    <property type="project" value="UniProtKB-SubCell"/>
</dbReference>
<dbReference type="PANTHER" id="PTHR12763:SF28">
    <property type="entry name" value="GEO10507P1-RELATED"/>
    <property type="match status" value="1"/>
</dbReference>
<dbReference type="OrthoDB" id="9811070at2"/>
<evidence type="ECO:0000313" key="7">
    <source>
        <dbReference type="EMBL" id="ODA68354.1"/>
    </source>
</evidence>
<evidence type="ECO:0000256" key="5">
    <source>
        <dbReference type="ARBA" id="ARBA00038105"/>
    </source>
</evidence>
<dbReference type="STRING" id="1177755.A7A08_00176"/>
<dbReference type="Pfam" id="PF00226">
    <property type="entry name" value="DnaJ"/>
    <property type="match status" value="1"/>
</dbReference>
<evidence type="ECO:0000256" key="4">
    <source>
        <dbReference type="ARBA" id="ARBA00023136"/>
    </source>
</evidence>
<dbReference type="InterPro" id="IPR001623">
    <property type="entry name" value="DnaJ_domain"/>
</dbReference>
<evidence type="ECO:0000259" key="6">
    <source>
        <dbReference type="PROSITE" id="PS50076"/>
    </source>
</evidence>
<dbReference type="AlphaFoldDB" id="A0A1E2S1N4"/>
<dbReference type="CDD" id="cd06257">
    <property type="entry name" value="DnaJ"/>
    <property type="match status" value="1"/>
</dbReference>
<dbReference type="PANTHER" id="PTHR12763">
    <property type="match status" value="1"/>
</dbReference>
<sequence length="198" mass="20948">MLRRQGIRFRTFGGGPFGPGGMGGLGGGYGPGRQRAGGQKSFVRTAHLEMELDHGTGRVDGRVVSGKFAGRALSDLQTQELKELVAELQHGDPQEAALIEAYLNQRSPGWQDGAGAGAGYSRYGAGNGTGGAGRRSRSSGSMSIDEAYEVLGVARSATVEEIRKAHRHLMKKVHPDQGGSTYLAARINEAKEVLLSVR</sequence>
<dbReference type="FunFam" id="1.10.287.110:FF:000001">
    <property type="entry name" value="Import inner membrane translocase subunit tim14"/>
    <property type="match status" value="1"/>
</dbReference>
<organism evidence="7 8">
    <name type="scientific">Methyloligella halotolerans</name>
    <dbReference type="NCBI Taxonomy" id="1177755"/>
    <lineage>
        <taxon>Bacteria</taxon>
        <taxon>Pseudomonadati</taxon>
        <taxon>Pseudomonadota</taxon>
        <taxon>Alphaproteobacteria</taxon>
        <taxon>Hyphomicrobiales</taxon>
        <taxon>Hyphomicrobiaceae</taxon>
        <taxon>Methyloligella</taxon>
    </lineage>
</organism>
<dbReference type="RefSeq" id="WP_069093677.1">
    <property type="nucleotide sequence ID" value="NZ_MASI01000001.1"/>
</dbReference>
<evidence type="ECO:0000256" key="1">
    <source>
        <dbReference type="ARBA" id="ARBA00004167"/>
    </source>
</evidence>
<dbReference type="Gene3D" id="1.10.287.110">
    <property type="entry name" value="DnaJ domain"/>
    <property type="match status" value="1"/>
</dbReference>
<dbReference type="PROSITE" id="PS50076">
    <property type="entry name" value="DNAJ_2"/>
    <property type="match status" value="1"/>
</dbReference>
<protein>
    <submittedName>
        <fullName evidence="7">Chaperone protein DnaJ</fullName>
    </submittedName>
</protein>
<comment type="similarity">
    <text evidence="5">Belongs to the TIM14 family.</text>
</comment>
<dbReference type="PRINTS" id="PR00625">
    <property type="entry name" value="JDOMAIN"/>
</dbReference>
<dbReference type="InterPro" id="IPR036869">
    <property type="entry name" value="J_dom_sf"/>
</dbReference>
<gene>
    <name evidence="7" type="ORF">A7A08_00176</name>
</gene>
<comment type="subcellular location">
    <subcellularLocation>
        <location evidence="1">Membrane</location>
        <topology evidence="1">Single-pass membrane protein</topology>
    </subcellularLocation>
</comment>
<accession>A0A1E2S1N4</accession>
<keyword evidence="2" id="KW-0812">Transmembrane</keyword>
<comment type="caution">
    <text evidence="7">The sequence shown here is derived from an EMBL/GenBank/DDBJ whole genome shotgun (WGS) entry which is preliminary data.</text>
</comment>